<dbReference type="WBParaSite" id="TCLT_0000274601-mRNA-1">
    <property type="protein sequence ID" value="TCLT_0000274601-mRNA-1"/>
    <property type="gene ID" value="TCLT_0000274601"/>
</dbReference>
<reference evidence="2 3" key="2">
    <citation type="submission" date="2018-11" db="EMBL/GenBank/DDBJ databases">
        <authorList>
            <consortium name="Pathogen Informatics"/>
        </authorList>
    </citation>
    <scope>NUCLEOTIDE SEQUENCE [LARGE SCALE GENOMIC DNA]</scope>
</reference>
<keyword evidence="3" id="KW-1185">Reference proteome</keyword>
<protein>
    <submittedName>
        <fullName evidence="4">DUF1768 domain-containing protein</fullName>
    </submittedName>
</protein>
<dbReference type="AlphaFoldDB" id="A0A0N5CR96"/>
<dbReference type="SUPFAM" id="SSF143990">
    <property type="entry name" value="YbiA-like"/>
    <property type="match status" value="1"/>
</dbReference>
<dbReference type="InterPro" id="IPR037238">
    <property type="entry name" value="YbiA-like_sf"/>
</dbReference>
<evidence type="ECO:0000313" key="2">
    <source>
        <dbReference type="EMBL" id="VDM98866.1"/>
    </source>
</evidence>
<dbReference type="NCBIfam" id="TIGR02464">
    <property type="entry name" value="ribofla_fusion"/>
    <property type="match status" value="1"/>
</dbReference>
<gene>
    <name evidence="2" type="ORF">TCLT_LOCUS2747</name>
</gene>
<dbReference type="Gene3D" id="1.10.357.40">
    <property type="entry name" value="YbiA-like"/>
    <property type="match status" value="1"/>
</dbReference>
<dbReference type="Pfam" id="PF08719">
    <property type="entry name" value="NADAR"/>
    <property type="match status" value="1"/>
</dbReference>
<dbReference type="EMBL" id="UYYF01000674">
    <property type="protein sequence ID" value="VDM98866.1"/>
    <property type="molecule type" value="Genomic_DNA"/>
</dbReference>
<dbReference type="InterPro" id="IPR012816">
    <property type="entry name" value="NADAR"/>
</dbReference>
<organism evidence="4">
    <name type="scientific">Thelazia callipaeda</name>
    <name type="common">Oriental eyeworm</name>
    <name type="synonym">Parasitic nematode</name>
    <dbReference type="NCBI Taxonomy" id="103827"/>
    <lineage>
        <taxon>Eukaryota</taxon>
        <taxon>Metazoa</taxon>
        <taxon>Ecdysozoa</taxon>
        <taxon>Nematoda</taxon>
        <taxon>Chromadorea</taxon>
        <taxon>Rhabditida</taxon>
        <taxon>Spirurina</taxon>
        <taxon>Spiruromorpha</taxon>
        <taxon>Thelazioidea</taxon>
        <taxon>Thelaziidae</taxon>
        <taxon>Thelazia</taxon>
    </lineage>
</organism>
<dbReference type="Proteomes" id="UP000276776">
    <property type="component" value="Unassembled WGS sequence"/>
</dbReference>
<evidence type="ECO:0000313" key="4">
    <source>
        <dbReference type="WBParaSite" id="TCLT_0000274601-mRNA-1"/>
    </source>
</evidence>
<evidence type="ECO:0000313" key="3">
    <source>
        <dbReference type="Proteomes" id="UP000276776"/>
    </source>
</evidence>
<sequence>MSRSCGILIPQSRCCSNTSDSHLLCDPSNISVLPVSHLPSNHFFNPCTTARNATTDLLGVLHAAFLKDSINYNKQQLLNSKRHYWFILQFIFDSFLATCSSVTNNINSVGSQGDNGVMLATQIPIMSYNTNLGNALPNKKLDGNADCVGIFLNNAGNDLSTFPQTAPFLNQYSNTLSEVDVAGELNSLTQDLVQLACQYPLPKAAKEYSRDSHTYHHSLKLRSVHSHPGSNNCSLTKTKFLIDYPVSRPKMPLVAPVRLSPRNEPLTLFFTDKYVFSNHYICENLCIDGMKFICTEQYYMYWKAKLFDDEATAMAIMATRDPKQMKMLGAKVRNFSQPIWDRFSTLVMAIANQRKYEQNKDLRQALFSTMYTVLVECNPRDNRWGIGLAMNEPDAWDPQRWRGLNLLGRLLTRIRDRMAENIHYRSEFRFLRRNQPYAISPLWLEFHKLECFYERFRNCIGKCTAEIVMFFFLVTVSLADVFGGEQHF</sequence>
<evidence type="ECO:0000259" key="1">
    <source>
        <dbReference type="Pfam" id="PF08719"/>
    </source>
</evidence>
<dbReference type="OrthoDB" id="206452at2759"/>
<reference evidence="4" key="1">
    <citation type="submission" date="2017-02" db="UniProtKB">
        <authorList>
            <consortium name="WormBaseParasite"/>
        </authorList>
    </citation>
    <scope>IDENTIFICATION</scope>
</reference>
<dbReference type="STRING" id="103827.A0A0N5CR96"/>
<proteinExistence type="predicted"/>
<dbReference type="CDD" id="cd15457">
    <property type="entry name" value="NADAR"/>
    <property type="match status" value="1"/>
</dbReference>
<name>A0A0N5CR96_THECL</name>
<feature type="domain" description="NADAR" evidence="1">
    <location>
        <begin position="272"/>
        <end position="418"/>
    </location>
</feature>
<accession>A0A0N5CR96</accession>